<protein>
    <submittedName>
        <fullName evidence="1">Uncharacterized protein</fullName>
    </submittedName>
</protein>
<organism evidence="1 2">
    <name type="scientific">Trichinella nelsoni</name>
    <dbReference type="NCBI Taxonomy" id="6336"/>
    <lineage>
        <taxon>Eukaryota</taxon>
        <taxon>Metazoa</taxon>
        <taxon>Ecdysozoa</taxon>
        <taxon>Nematoda</taxon>
        <taxon>Enoplea</taxon>
        <taxon>Dorylaimia</taxon>
        <taxon>Trichinellida</taxon>
        <taxon>Trichinellidae</taxon>
        <taxon>Trichinella</taxon>
    </lineage>
</organism>
<sequence length="129" mass="14718">MIELATLIGWSKKKQFAATDGSRFSKYPLWNSYAVYERLKILSGYVGLRRSISIKCYCSSYVSVTILVISLIIASGSKQRKNDTHIYYKLMQAIFFLKLSFSASDQGGVLDFYCHQSKRPFHDDANNAH</sequence>
<evidence type="ECO:0000313" key="1">
    <source>
        <dbReference type="EMBL" id="KRX16541.1"/>
    </source>
</evidence>
<dbReference type="AlphaFoldDB" id="A0A0V0RQ18"/>
<proteinExistence type="predicted"/>
<evidence type="ECO:0000313" key="2">
    <source>
        <dbReference type="Proteomes" id="UP000054630"/>
    </source>
</evidence>
<dbReference type="Proteomes" id="UP000054630">
    <property type="component" value="Unassembled WGS sequence"/>
</dbReference>
<gene>
    <name evidence="1" type="ORF">T07_5081</name>
</gene>
<name>A0A0V0RQ18_9BILA</name>
<comment type="caution">
    <text evidence="1">The sequence shown here is derived from an EMBL/GenBank/DDBJ whole genome shotgun (WGS) entry which is preliminary data.</text>
</comment>
<keyword evidence="2" id="KW-1185">Reference proteome</keyword>
<dbReference type="EMBL" id="JYDL01000105">
    <property type="protein sequence ID" value="KRX16541.1"/>
    <property type="molecule type" value="Genomic_DNA"/>
</dbReference>
<accession>A0A0V0RQ18</accession>
<reference evidence="1 2" key="1">
    <citation type="submission" date="2015-01" db="EMBL/GenBank/DDBJ databases">
        <title>Evolution of Trichinella species and genotypes.</title>
        <authorList>
            <person name="Korhonen P.K."/>
            <person name="Edoardo P."/>
            <person name="Giuseppe L.R."/>
            <person name="Gasser R.B."/>
        </authorList>
    </citation>
    <scope>NUCLEOTIDE SEQUENCE [LARGE SCALE GENOMIC DNA]</scope>
    <source>
        <strain evidence="1">ISS37</strain>
    </source>
</reference>